<dbReference type="InterPro" id="IPR016181">
    <property type="entry name" value="Acyl_CoA_acyltransferase"/>
</dbReference>
<feature type="domain" description="N-acetyltransferase" evidence="4">
    <location>
        <begin position="4"/>
        <end position="143"/>
    </location>
</feature>
<organism evidence="5 6">
    <name type="scientific">Bowmanella yangjiangensis</name>
    <dbReference type="NCBI Taxonomy" id="2811230"/>
    <lineage>
        <taxon>Bacteria</taxon>
        <taxon>Pseudomonadati</taxon>
        <taxon>Pseudomonadota</taxon>
        <taxon>Gammaproteobacteria</taxon>
        <taxon>Alteromonadales</taxon>
        <taxon>Alteromonadaceae</taxon>
        <taxon>Bowmanella</taxon>
    </lineage>
</organism>
<accession>A0ABS3CU90</accession>
<reference evidence="5 6" key="1">
    <citation type="submission" date="2021-03" db="EMBL/GenBank/DDBJ databases">
        <title>novel species isolated from a fishpond in China.</title>
        <authorList>
            <person name="Lu H."/>
            <person name="Cai Z."/>
        </authorList>
    </citation>
    <scope>NUCLEOTIDE SEQUENCE [LARGE SCALE GENOMIC DNA]</scope>
    <source>
        <strain evidence="5 6">Y57</strain>
    </source>
</reference>
<sequence>MALVDILTASSAHAGSIQILLQQLGYQCEVAEIISAIDTPDANSDLFVAINHGEVVGFMSLIYFFYFPLQKRNCRITALVVDEHARSTGVGKKLINHALGQAKKLSCAQLEVTTSLAREATQAYYERVGFIKSSFRYYLDVGI</sequence>
<evidence type="ECO:0000259" key="4">
    <source>
        <dbReference type="PROSITE" id="PS51186"/>
    </source>
</evidence>
<dbReference type="Pfam" id="PF00583">
    <property type="entry name" value="Acetyltransf_1"/>
    <property type="match status" value="1"/>
</dbReference>
<dbReference type="InterPro" id="IPR000182">
    <property type="entry name" value="GNAT_dom"/>
</dbReference>
<dbReference type="InterPro" id="IPR050832">
    <property type="entry name" value="Bact_Acetyltransf"/>
</dbReference>
<evidence type="ECO:0000313" key="5">
    <source>
        <dbReference type="EMBL" id="MBN7819865.1"/>
    </source>
</evidence>
<keyword evidence="2" id="KW-0012">Acyltransferase</keyword>
<dbReference type="Proteomes" id="UP000663992">
    <property type="component" value="Unassembled WGS sequence"/>
</dbReference>
<gene>
    <name evidence="5" type="ORF">J0A65_08305</name>
</gene>
<evidence type="ECO:0000313" key="6">
    <source>
        <dbReference type="Proteomes" id="UP000663992"/>
    </source>
</evidence>
<comment type="caution">
    <text evidence="5">The sequence shown here is derived from an EMBL/GenBank/DDBJ whole genome shotgun (WGS) entry which is preliminary data.</text>
</comment>
<evidence type="ECO:0000256" key="2">
    <source>
        <dbReference type="ARBA" id="ARBA00023315"/>
    </source>
</evidence>
<dbReference type="EMBL" id="JAFKCS010000006">
    <property type="protein sequence ID" value="MBN7819865.1"/>
    <property type="molecule type" value="Genomic_DNA"/>
</dbReference>
<dbReference type="PANTHER" id="PTHR43877">
    <property type="entry name" value="AMINOALKYLPHOSPHONATE N-ACETYLTRANSFERASE-RELATED-RELATED"/>
    <property type="match status" value="1"/>
</dbReference>
<dbReference type="SUPFAM" id="SSF55729">
    <property type="entry name" value="Acyl-CoA N-acyltransferases (Nat)"/>
    <property type="match status" value="1"/>
</dbReference>
<protein>
    <submittedName>
        <fullName evidence="5">GNAT family N-acetyltransferase</fullName>
    </submittedName>
</protein>
<evidence type="ECO:0000256" key="3">
    <source>
        <dbReference type="SAM" id="Phobius"/>
    </source>
</evidence>
<dbReference type="PROSITE" id="PS51186">
    <property type="entry name" value="GNAT"/>
    <property type="match status" value="1"/>
</dbReference>
<name>A0ABS3CU90_9ALTE</name>
<keyword evidence="1" id="KW-0808">Transferase</keyword>
<keyword evidence="3" id="KW-1133">Transmembrane helix</keyword>
<dbReference type="Gene3D" id="3.40.630.30">
    <property type="match status" value="1"/>
</dbReference>
<proteinExistence type="predicted"/>
<dbReference type="PANTHER" id="PTHR43877:SF2">
    <property type="entry name" value="AMINOALKYLPHOSPHONATE N-ACETYLTRANSFERASE-RELATED"/>
    <property type="match status" value="1"/>
</dbReference>
<feature type="transmembrane region" description="Helical" evidence="3">
    <location>
        <begin position="46"/>
        <end position="66"/>
    </location>
</feature>
<evidence type="ECO:0000256" key="1">
    <source>
        <dbReference type="ARBA" id="ARBA00022679"/>
    </source>
</evidence>
<keyword evidence="3" id="KW-0472">Membrane</keyword>
<keyword evidence="3" id="KW-0812">Transmembrane</keyword>
<keyword evidence="6" id="KW-1185">Reference proteome</keyword>
<dbReference type="CDD" id="cd04301">
    <property type="entry name" value="NAT_SF"/>
    <property type="match status" value="1"/>
</dbReference>